<dbReference type="EnsemblPlants" id="TuG1812G0200000548.01.T01">
    <property type="protein sequence ID" value="TuG1812G0200000548.01.T01.cds247997"/>
    <property type="gene ID" value="TuG1812G0200000548.01"/>
</dbReference>
<evidence type="ECO:0000313" key="1">
    <source>
        <dbReference type="EnsemblPlants" id="TuG1812G0200000548.01.T01.cds247997"/>
    </source>
</evidence>
<sequence length="48" mass="5008">MLFISSLMNCMSPGTPPISCASSVIALARTPSSPSMAPWVRAAIVEDL</sequence>
<proteinExistence type="predicted"/>
<dbReference type="Gramene" id="TuG1812G0200000548.01.T01">
    <property type="protein sequence ID" value="TuG1812G0200000548.01.T01.cds247997"/>
    <property type="gene ID" value="TuG1812G0200000548.01"/>
</dbReference>
<keyword evidence="2" id="KW-1185">Reference proteome</keyword>
<accession>A0A8R7P9F2</accession>
<reference evidence="1" key="2">
    <citation type="submission" date="2018-03" db="EMBL/GenBank/DDBJ databases">
        <title>The Triticum urartu genome reveals the dynamic nature of wheat genome evolution.</title>
        <authorList>
            <person name="Ling H."/>
            <person name="Ma B."/>
            <person name="Shi X."/>
            <person name="Liu H."/>
            <person name="Dong L."/>
            <person name="Sun H."/>
            <person name="Cao Y."/>
            <person name="Gao Q."/>
            <person name="Zheng S."/>
            <person name="Li Y."/>
            <person name="Yu Y."/>
            <person name="Du H."/>
            <person name="Qi M."/>
            <person name="Li Y."/>
            <person name="Yu H."/>
            <person name="Cui Y."/>
            <person name="Wang N."/>
            <person name="Chen C."/>
            <person name="Wu H."/>
            <person name="Zhao Y."/>
            <person name="Zhang J."/>
            <person name="Li Y."/>
            <person name="Zhou W."/>
            <person name="Zhang B."/>
            <person name="Hu W."/>
            <person name="Eijk M."/>
            <person name="Tang J."/>
            <person name="Witsenboer H."/>
            <person name="Zhao S."/>
            <person name="Li Z."/>
            <person name="Zhang A."/>
            <person name="Wang D."/>
            <person name="Liang C."/>
        </authorList>
    </citation>
    <scope>NUCLEOTIDE SEQUENCE [LARGE SCALE GENOMIC DNA]</scope>
    <source>
        <strain evidence="1">cv. G1812</strain>
    </source>
</reference>
<organism evidence="1 2">
    <name type="scientific">Triticum urartu</name>
    <name type="common">Red wild einkorn</name>
    <name type="synonym">Crithodium urartu</name>
    <dbReference type="NCBI Taxonomy" id="4572"/>
    <lineage>
        <taxon>Eukaryota</taxon>
        <taxon>Viridiplantae</taxon>
        <taxon>Streptophyta</taxon>
        <taxon>Embryophyta</taxon>
        <taxon>Tracheophyta</taxon>
        <taxon>Spermatophyta</taxon>
        <taxon>Magnoliopsida</taxon>
        <taxon>Liliopsida</taxon>
        <taxon>Poales</taxon>
        <taxon>Poaceae</taxon>
        <taxon>BOP clade</taxon>
        <taxon>Pooideae</taxon>
        <taxon>Triticodae</taxon>
        <taxon>Triticeae</taxon>
        <taxon>Triticinae</taxon>
        <taxon>Triticum</taxon>
    </lineage>
</organism>
<name>A0A8R7P9F2_TRIUA</name>
<dbReference type="Proteomes" id="UP000015106">
    <property type="component" value="Chromosome 2"/>
</dbReference>
<protein>
    <submittedName>
        <fullName evidence="1">Uncharacterized protein</fullName>
    </submittedName>
</protein>
<reference evidence="1" key="3">
    <citation type="submission" date="2022-06" db="UniProtKB">
        <authorList>
            <consortium name="EnsemblPlants"/>
        </authorList>
    </citation>
    <scope>IDENTIFICATION</scope>
</reference>
<evidence type="ECO:0000313" key="2">
    <source>
        <dbReference type="Proteomes" id="UP000015106"/>
    </source>
</evidence>
<reference evidence="2" key="1">
    <citation type="journal article" date="2013" name="Nature">
        <title>Draft genome of the wheat A-genome progenitor Triticum urartu.</title>
        <authorList>
            <person name="Ling H.Q."/>
            <person name="Zhao S."/>
            <person name="Liu D."/>
            <person name="Wang J."/>
            <person name="Sun H."/>
            <person name="Zhang C."/>
            <person name="Fan H."/>
            <person name="Li D."/>
            <person name="Dong L."/>
            <person name="Tao Y."/>
            <person name="Gao C."/>
            <person name="Wu H."/>
            <person name="Li Y."/>
            <person name="Cui Y."/>
            <person name="Guo X."/>
            <person name="Zheng S."/>
            <person name="Wang B."/>
            <person name="Yu K."/>
            <person name="Liang Q."/>
            <person name="Yang W."/>
            <person name="Lou X."/>
            <person name="Chen J."/>
            <person name="Feng M."/>
            <person name="Jian J."/>
            <person name="Zhang X."/>
            <person name="Luo G."/>
            <person name="Jiang Y."/>
            <person name="Liu J."/>
            <person name="Wang Z."/>
            <person name="Sha Y."/>
            <person name="Zhang B."/>
            <person name="Wu H."/>
            <person name="Tang D."/>
            <person name="Shen Q."/>
            <person name="Xue P."/>
            <person name="Zou S."/>
            <person name="Wang X."/>
            <person name="Liu X."/>
            <person name="Wang F."/>
            <person name="Yang Y."/>
            <person name="An X."/>
            <person name="Dong Z."/>
            <person name="Zhang K."/>
            <person name="Zhang X."/>
            <person name="Luo M.C."/>
            <person name="Dvorak J."/>
            <person name="Tong Y."/>
            <person name="Wang J."/>
            <person name="Yang H."/>
            <person name="Li Z."/>
            <person name="Wang D."/>
            <person name="Zhang A."/>
            <person name="Wang J."/>
        </authorList>
    </citation>
    <scope>NUCLEOTIDE SEQUENCE</scope>
    <source>
        <strain evidence="2">cv. G1812</strain>
    </source>
</reference>
<dbReference type="AlphaFoldDB" id="A0A8R7P9F2"/>